<sequence length="432" mass="47854">MLGSILAQYLGMLPLVAGTILMNGQVKQTNYPNTKVDLTGTTFTTYPANATEISYQGRWDSKHVSWWSAPGIRLAFTGQTLAIAFGNLTSDGVLVGYRIGGLDWSFTNITAGATHLLVSPSTPGVNETWPFNPLTFEMRVTNWAYGVQIDSVHVAAGERLVPVKPYGRRIEVIGDSLASGMYTSYEGLSSWGYALGAGLGDTEYSITAYPGICAADQDCWGNPRGQRHQWFYTSDTSYRASVMYGDDPEPWDFKSHPAADIVVINIGTNDQNAANNVSTATYIDALTKIIQGVHGKWPKAQVIVMSLWLGFYQSGNSYFPSASQGFEKEMYEIYQWFNSPGYLDNPVVWDGTTNTTKPACSNKTEAFVHYFNTTGILQHNDIGPQWHPTDVGAVKIASHLIQYIRMTFGWELRATGPEVLHDTLYWNDEQNY</sequence>
<evidence type="ECO:0000256" key="1">
    <source>
        <dbReference type="SAM" id="SignalP"/>
    </source>
</evidence>
<gene>
    <name evidence="3" type="ORF">NKR19_g6744</name>
</gene>
<keyword evidence="1" id="KW-0732">Signal</keyword>
<feature type="chain" id="PRO_5041463718" evidence="1">
    <location>
        <begin position="19"/>
        <end position="432"/>
    </location>
</feature>
<proteinExistence type="predicted"/>
<dbReference type="GO" id="GO:0052689">
    <property type="term" value="F:carboxylic ester hydrolase activity"/>
    <property type="evidence" value="ECO:0007669"/>
    <property type="project" value="InterPro"/>
</dbReference>
<dbReference type="EMBL" id="JANBVN010000108">
    <property type="protein sequence ID" value="KAJ9143668.1"/>
    <property type="molecule type" value="Genomic_DNA"/>
</dbReference>
<organism evidence="3 4">
    <name type="scientific">Coniochaeta hoffmannii</name>
    <dbReference type="NCBI Taxonomy" id="91930"/>
    <lineage>
        <taxon>Eukaryota</taxon>
        <taxon>Fungi</taxon>
        <taxon>Dikarya</taxon>
        <taxon>Ascomycota</taxon>
        <taxon>Pezizomycotina</taxon>
        <taxon>Sordariomycetes</taxon>
        <taxon>Sordariomycetidae</taxon>
        <taxon>Coniochaetales</taxon>
        <taxon>Coniochaetaceae</taxon>
        <taxon>Coniochaeta</taxon>
    </lineage>
</organism>
<dbReference type="PANTHER" id="PTHR37834:SF2">
    <property type="entry name" value="ESTERASE, SGNH HYDROLASE-TYPE"/>
    <property type="match status" value="1"/>
</dbReference>
<dbReference type="AlphaFoldDB" id="A0AA38VP97"/>
<protein>
    <submittedName>
        <fullName evidence="3">Lipase, GDSL-like protein</fullName>
    </submittedName>
</protein>
<evidence type="ECO:0000313" key="4">
    <source>
        <dbReference type="Proteomes" id="UP001174691"/>
    </source>
</evidence>
<feature type="signal peptide" evidence="1">
    <location>
        <begin position="1"/>
        <end position="18"/>
    </location>
</feature>
<feature type="domain" description="SGNH hydrolase-type esterase" evidence="2">
    <location>
        <begin position="172"/>
        <end position="314"/>
    </location>
</feature>
<dbReference type="Proteomes" id="UP001174691">
    <property type="component" value="Unassembled WGS sequence"/>
</dbReference>
<dbReference type="InterPro" id="IPR036514">
    <property type="entry name" value="SGNH_hydro_sf"/>
</dbReference>
<reference evidence="3" key="1">
    <citation type="submission" date="2022-07" db="EMBL/GenBank/DDBJ databases">
        <title>Fungi with potential for degradation of polypropylene.</title>
        <authorList>
            <person name="Gostincar C."/>
        </authorList>
    </citation>
    <scope>NUCLEOTIDE SEQUENCE</scope>
    <source>
        <strain evidence="3">EXF-13287</strain>
    </source>
</reference>
<dbReference type="InterPro" id="IPR037461">
    <property type="entry name" value="CtCE2-like_dom"/>
</dbReference>
<keyword evidence="4" id="KW-1185">Reference proteome</keyword>
<dbReference type="InterPro" id="IPR013830">
    <property type="entry name" value="SGNH_hydro"/>
</dbReference>
<dbReference type="PANTHER" id="PTHR37834">
    <property type="entry name" value="GDSL-LIKE LIPASE/ACYLHYDROLASE DOMAIN PROTEIN (AFU_ORTHOLOGUE AFUA_2G00620)"/>
    <property type="match status" value="1"/>
</dbReference>
<dbReference type="InterPro" id="IPR052762">
    <property type="entry name" value="PCW_deacetylase/CE"/>
</dbReference>
<dbReference type="Pfam" id="PF13472">
    <property type="entry name" value="Lipase_GDSL_2"/>
    <property type="match status" value="1"/>
</dbReference>
<name>A0AA38VP97_9PEZI</name>
<evidence type="ECO:0000259" key="2">
    <source>
        <dbReference type="Pfam" id="PF13472"/>
    </source>
</evidence>
<dbReference type="Gene3D" id="3.40.50.1110">
    <property type="entry name" value="SGNH hydrolase"/>
    <property type="match status" value="1"/>
</dbReference>
<dbReference type="CDD" id="cd01831">
    <property type="entry name" value="Endoglucanase_E_like"/>
    <property type="match status" value="1"/>
</dbReference>
<evidence type="ECO:0000313" key="3">
    <source>
        <dbReference type="EMBL" id="KAJ9143668.1"/>
    </source>
</evidence>
<comment type="caution">
    <text evidence="3">The sequence shown here is derived from an EMBL/GenBank/DDBJ whole genome shotgun (WGS) entry which is preliminary data.</text>
</comment>
<dbReference type="SUPFAM" id="SSF52266">
    <property type="entry name" value="SGNH hydrolase"/>
    <property type="match status" value="1"/>
</dbReference>
<accession>A0AA38VP97</accession>